<dbReference type="EMBL" id="RXNU01000017">
    <property type="protein sequence ID" value="RTR36903.1"/>
    <property type="molecule type" value="Genomic_DNA"/>
</dbReference>
<dbReference type="InterPro" id="IPR005501">
    <property type="entry name" value="LamB/YcsF/PxpA-like"/>
</dbReference>
<gene>
    <name evidence="1" type="primary">pxpA</name>
    <name evidence="1" type="ORF">EKG38_21630</name>
</gene>
<sequence>MLSNPKGYPIDLNADLGEGSEFDAELLMLITSANIACGGHAGDPQSMRKTVTQALKNRVNVGAHPSFPDRHHFGRKRINISDKQLSDSICQQIMALRTICDELGAKLFHVKPHGAFYNEVAKNEVLGLILIDVIKRIDPNLKLMILAGSPLVKQARQHGLMVIEEAFADRTYLSDGSLAPRNRDGAVIHDSQLAWQQVRQIIGNKPVTTLDDTPLIIQADTICLHGDNQQALAFAKLISERLTEASKS</sequence>
<organism evidence="1 2">
    <name type="scientific">Shewanella canadensis</name>
    <dbReference type="NCBI Taxonomy" id="271096"/>
    <lineage>
        <taxon>Bacteria</taxon>
        <taxon>Pseudomonadati</taxon>
        <taxon>Pseudomonadota</taxon>
        <taxon>Gammaproteobacteria</taxon>
        <taxon>Alteromonadales</taxon>
        <taxon>Shewanellaceae</taxon>
        <taxon>Shewanella</taxon>
    </lineage>
</organism>
<dbReference type="OrthoDB" id="9773478at2"/>
<reference evidence="1 2" key="1">
    <citation type="submission" date="2018-12" db="EMBL/GenBank/DDBJ databases">
        <authorList>
            <person name="Yu L."/>
        </authorList>
    </citation>
    <scope>NUCLEOTIDE SEQUENCE [LARGE SCALE GENOMIC DNA]</scope>
    <source>
        <strain evidence="1 2">HAW-EB2</strain>
    </source>
</reference>
<dbReference type="Proteomes" id="UP000267448">
    <property type="component" value="Unassembled WGS sequence"/>
</dbReference>
<dbReference type="CDD" id="cd10801">
    <property type="entry name" value="LamB_YcsF_like_1"/>
    <property type="match status" value="1"/>
</dbReference>
<dbReference type="NCBIfam" id="NF003816">
    <property type="entry name" value="PRK05406.1-5"/>
    <property type="match status" value="1"/>
</dbReference>
<dbReference type="GO" id="GO:0017168">
    <property type="term" value="F:5-oxoprolinase (ATP-hydrolyzing) activity"/>
    <property type="evidence" value="ECO:0007669"/>
    <property type="project" value="UniProtKB-EC"/>
</dbReference>
<dbReference type="Gene3D" id="3.20.20.370">
    <property type="entry name" value="Glycoside hydrolase/deacetylase"/>
    <property type="match status" value="1"/>
</dbReference>
<dbReference type="InterPro" id="IPR011330">
    <property type="entry name" value="Glyco_hydro/deAcase_b/a-brl"/>
</dbReference>
<dbReference type="SUPFAM" id="SSF88713">
    <property type="entry name" value="Glycoside hydrolase/deacetylase"/>
    <property type="match status" value="1"/>
</dbReference>
<comment type="caution">
    <text evidence="1">The sequence shown here is derived from an EMBL/GenBank/DDBJ whole genome shotgun (WGS) entry which is preliminary data.</text>
</comment>
<dbReference type="PANTHER" id="PTHR30292:SF0">
    <property type="entry name" value="5-OXOPROLINASE SUBUNIT A"/>
    <property type="match status" value="1"/>
</dbReference>
<dbReference type="GO" id="GO:0005975">
    <property type="term" value="P:carbohydrate metabolic process"/>
    <property type="evidence" value="ECO:0007669"/>
    <property type="project" value="InterPro"/>
</dbReference>
<dbReference type="NCBIfam" id="NF003814">
    <property type="entry name" value="PRK05406.1-3"/>
    <property type="match status" value="1"/>
</dbReference>
<dbReference type="PANTHER" id="PTHR30292">
    <property type="entry name" value="UNCHARACTERIZED PROTEIN YBGL-RELATED"/>
    <property type="match status" value="1"/>
</dbReference>
<keyword evidence="2" id="KW-1185">Reference proteome</keyword>
<proteinExistence type="predicted"/>
<dbReference type="Pfam" id="PF03746">
    <property type="entry name" value="LamB_YcsF"/>
    <property type="match status" value="1"/>
</dbReference>
<dbReference type="AlphaFoldDB" id="A0A3S0J301"/>
<dbReference type="EC" id="3.5.2.9" evidence="1"/>
<evidence type="ECO:0000313" key="1">
    <source>
        <dbReference type="EMBL" id="RTR36903.1"/>
    </source>
</evidence>
<keyword evidence="1" id="KW-0378">Hydrolase</keyword>
<protein>
    <submittedName>
        <fullName evidence="1">5-oxoprolinase subunit PxpA</fullName>
        <ecNumber evidence="1">3.5.2.9</ecNumber>
    </submittedName>
</protein>
<evidence type="ECO:0000313" key="2">
    <source>
        <dbReference type="Proteomes" id="UP000267448"/>
    </source>
</evidence>
<name>A0A3S0J301_9GAMM</name>
<dbReference type="RefSeq" id="WP_126523064.1">
    <property type="nucleotide sequence ID" value="NZ_RXNU01000017.1"/>
</dbReference>
<accession>A0A3S0J301</accession>